<gene>
    <name evidence="8" type="primary">add</name>
    <name evidence="8" type="ORF">LN051_06615</name>
</gene>
<dbReference type="SUPFAM" id="SSF51556">
    <property type="entry name" value="Metallo-dependent hydrolases"/>
    <property type="match status" value="1"/>
</dbReference>
<keyword evidence="9" id="KW-1185">Reference proteome</keyword>
<dbReference type="PANTHER" id="PTHR11409:SF43">
    <property type="entry name" value="ADENOSINE DEAMINASE"/>
    <property type="match status" value="1"/>
</dbReference>
<comment type="similarity">
    <text evidence="2">Belongs to the metallo-dependent hydrolases superfamily. Adenosine and AMP deaminases family.</text>
</comment>
<dbReference type="RefSeq" id="WP_229291758.1">
    <property type="nucleotide sequence ID" value="NZ_CP086654.1"/>
</dbReference>
<dbReference type="InterPro" id="IPR032466">
    <property type="entry name" value="Metal_Hydrolase"/>
</dbReference>
<evidence type="ECO:0000259" key="7">
    <source>
        <dbReference type="Pfam" id="PF00962"/>
    </source>
</evidence>
<evidence type="ECO:0000256" key="2">
    <source>
        <dbReference type="ARBA" id="ARBA00006676"/>
    </source>
</evidence>
<evidence type="ECO:0000256" key="1">
    <source>
        <dbReference type="ARBA" id="ARBA00001947"/>
    </source>
</evidence>
<keyword evidence="4" id="KW-0479">Metal-binding</keyword>
<organism evidence="8 9">
    <name type="scientific">Staphylococcus ratti</name>
    <dbReference type="NCBI Taxonomy" id="2892440"/>
    <lineage>
        <taxon>Bacteria</taxon>
        <taxon>Bacillati</taxon>
        <taxon>Bacillota</taxon>
        <taxon>Bacilli</taxon>
        <taxon>Bacillales</taxon>
        <taxon>Staphylococcaceae</taxon>
        <taxon>Staphylococcus</taxon>
    </lineage>
</organism>
<dbReference type="InterPro" id="IPR006330">
    <property type="entry name" value="Ado/ade_deaminase"/>
</dbReference>
<evidence type="ECO:0000256" key="4">
    <source>
        <dbReference type="ARBA" id="ARBA00022723"/>
    </source>
</evidence>
<keyword evidence="6" id="KW-0862">Zinc</keyword>
<proteinExistence type="inferred from homology"/>
<name>A0ABY3PAE5_9STAP</name>
<dbReference type="GO" id="GO:0016787">
    <property type="term" value="F:hydrolase activity"/>
    <property type="evidence" value="ECO:0007669"/>
    <property type="project" value="UniProtKB-KW"/>
</dbReference>
<keyword evidence="5 8" id="KW-0378">Hydrolase</keyword>
<protein>
    <recommendedName>
        <fullName evidence="3">adenosine deaminase</fullName>
        <ecNumber evidence="3">3.5.4.4</ecNumber>
    </recommendedName>
</protein>
<sequence length="337" mass="38528">MCDIEKIKAIPKVELHCHLDGSVSREYILRQSQKQGININFDKISVNHECESLVEYLKSFDEILKVMQTEDSLIEGVQDVAHQAENDGVKYIEIRFAPQFHAQGNMDIPMVLNAVSKGAELAEASYDITVRIIVCGMKHHSNEVNIEIFKHLIEDDLLQKYIVGVDLAGGEDENSIYNHEKALEYARNNKLNITLHAGECGCIKNVFDSVKMGAKRIGHGVALFNDDEKLLLFSEENVLLEICPTSNIQTKAIKQLHEINLNKLNELNIPYIINTDNRTVTNTNLIQEYRSLLTHNMITIEKIIEINKEALFFSFLKEDEKIRLEKRILNLLEQLEL</sequence>
<dbReference type="NCBIfam" id="TIGR01430">
    <property type="entry name" value="aden_deam"/>
    <property type="match status" value="1"/>
</dbReference>
<dbReference type="EC" id="3.5.4.4" evidence="3"/>
<evidence type="ECO:0000313" key="9">
    <source>
        <dbReference type="Proteomes" id="UP001197626"/>
    </source>
</evidence>
<dbReference type="EMBL" id="CP086654">
    <property type="protein sequence ID" value="UEX89254.1"/>
    <property type="molecule type" value="Genomic_DNA"/>
</dbReference>
<evidence type="ECO:0000256" key="6">
    <source>
        <dbReference type="ARBA" id="ARBA00022833"/>
    </source>
</evidence>
<dbReference type="InterPro" id="IPR001365">
    <property type="entry name" value="A_deaminase_dom"/>
</dbReference>
<dbReference type="Pfam" id="PF00962">
    <property type="entry name" value="A_deaminase"/>
    <property type="match status" value="1"/>
</dbReference>
<evidence type="ECO:0000256" key="3">
    <source>
        <dbReference type="ARBA" id="ARBA00012784"/>
    </source>
</evidence>
<evidence type="ECO:0000256" key="5">
    <source>
        <dbReference type="ARBA" id="ARBA00022801"/>
    </source>
</evidence>
<reference evidence="8 9" key="1">
    <citation type="journal article" date="2022" name="Pathogens">
        <title>Staphylococcus ratti sp. nov. Isolated from a Lab Rat.</title>
        <authorList>
            <person name="Kovarovic V."/>
            <person name="Sedlacek I."/>
            <person name="Petras P."/>
            <person name="Kralova S."/>
            <person name="Maslanova I."/>
            <person name="Svec P."/>
            <person name="Neumann-Schaal M."/>
            <person name="Botka T."/>
            <person name="Gelbicova T."/>
            <person name="Stankova E."/>
            <person name="Doskar J."/>
            <person name="Pantucek R."/>
        </authorList>
    </citation>
    <scope>NUCLEOTIDE SEQUENCE [LARGE SCALE GENOMIC DNA]</scope>
    <source>
        <strain evidence="8 9">CCM 9025</strain>
    </source>
</reference>
<dbReference type="Gene3D" id="3.20.20.140">
    <property type="entry name" value="Metal-dependent hydrolases"/>
    <property type="match status" value="1"/>
</dbReference>
<accession>A0ABY3PAE5</accession>
<comment type="cofactor">
    <cofactor evidence="1">
        <name>Zn(2+)</name>
        <dbReference type="ChEBI" id="CHEBI:29105"/>
    </cofactor>
</comment>
<dbReference type="Proteomes" id="UP001197626">
    <property type="component" value="Chromosome"/>
</dbReference>
<feature type="domain" description="Adenosine deaminase" evidence="7">
    <location>
        <begin position="11"/>
        <end position="328"/>
    </location>
</feature>
<evidence type="ECO:0000313" key="8">
    <source>
        <dbReference type="EMBL" id="UEX89254.1"/>
    </source>
</evidence>
<dbReference type="PANTHER" id="PTHR11409">
    <property type="entry name" value="ADENOSINE DEAMINASE"/>
    <property type="match status" value="1"/>
</dbReference>